<evidence type="ECO:0000313" key="8">
    <source>
        <dbReference type="Proteomes" id="UP000186594"/>
    </source>
</evidence>
<feature type="domain" description="Xrn1 helical" evidence="6">
    <location>
        <begin position="186"/>
        <end position="335"/>
    </location>
</feature>
<evidence type="ECO:0000313" key="7">
    <source>
        <dbReference type="EMBL" id="OLL23698.1"/>
    </source>
</evidence>
<name>A0A1U7LM37_NEOID</name>
<gene>
    <name evidence="7" type="ORF">NEOLI_004338</name>
</gene>
<sequence>MEYIRHAQAQPDYDPNTRHCLYGLDADLIMLGLLLHDPNVSLLREQVTFGKKLKDLESTNFFLLRFSILREYLDLEFESLRESLEFDYDLERIIDDFILLTFFIGNDFLPHLPNLHINKGALVLMYNAYKIILPKSGGYINNGGVINMSRLALVLEELEKFEREFFELKSETQKRNSSTSAKFDQWKDEYYKDTVGFSLNDEENLGKMTENYIQGLQWVLFYYYSGVASWGWFYHYHYSPKISDLKKGLYGNLDFQLGTPLNPFEQLMGGLMSDETSPILDFYPQSFEQDMNGKKNKWEAVVKIPFIDEKRLLSAMKLQENMLSKEERARNSFAAPLKFTFDEKMNHVYPTSISSLFPDISNCKCAMTEFKLRDVEAGAHAGFPSPRPAIK</sequence>
<dbReference type="EMBL" id="LXFE01001367">
    <property type="protein sequence ID" value="OLL23698.1"/>
    <property type="molecule type" value="Genomic_DNA"/>
</dbReference>
<keyword evidence="8" id="KW-1185">Reference proteome</keyword>
<evidence type="ECO:0000259" key="6">
    <source>
        <dbReference type="Pfam" id="PF17846"/>
    </source>
</evidence>
<comment type="similarity">
    <text evidence="4">Belongs to the 5'-3' exonuclease family.</text>
</comment>
<keyword evidence="2" id="KW-0378">Hydrolase</keyword>
<accession>A0A1U7LM37</accession>
<keyword evidence="3" id="KW-0269">Exonuclease</keyword>
<feature type="domain" description="Xrn1 helical" evidence="6">
    <location>
        <begin position="88"/>
        <end position="181"/>
    </location>
</feature>
<proteinExistence type="inferred from homology"/>
<dbReference type="Pfam" id="PF17846">
    <property type="entry name" value="XRN_M"/>
    <property type="match status" value="2"/>
</dbReference>
<organism evidence="7 8">
    <name type="scientific">Neolecta irregularis (strain DAH-3)</name>
    <dbReference type="NCBI Taxonomy" id="1198029"/>
    <lineage>
        <taxon>Eukaryota</taxon>
        <taxon>Fungi</taxon>
        <taxon>Dikarya</taxon>
        <taxon>Ascomycota</taxon>
        <taxon>Taphrinomycotina</taxon>
        <taxon>Neolectales</taxon>
        <taxon>Neolectaceae</taxon>
        <taxon>Neolecta</taxon>
    </lineage>
</organism>
<dbReference type="GO" id="GO:0016075">
    <property type="term" value="P:rRNA catabolic process"/>
    <property type="evidence" value="ECO:0007669"/>
    <property type="project" value="TreeGrafter"/>
</dbReference>
<reference evidence="7 8" key="1">
    <citation type="submission" date="2016-04" db="EMBL/GenBank/DDBJ databases">
        <title>Evolutionary innovation and constraint leading to complex multicellularity in the Ascomycota.</title>
        <authorList>
            <person name="Cisse O."/>
            <person name="Nguyen A."/>
            <person name="Hewitt D.A."/>
            <person name="Jedd G."/>
            <person name="Stajich J.E."/>
        </authorList>
    </citation>
    <scope>NUCLEOTIDE SEQUENCE [LARGE SCALE GENOMIC DNA]</scope>
    <source>
        <strain evidence="7 8">DAH-3</strain>
    </source>
</reference>
<dbReference type="GO" id="GO:0000956">
    <property type="term" value="P:nuclear-transcribed mRNA catabolic process"/>
    <property type="evidence" value="ECO:0007669"/>
    <property type="project" value="TreeGrafter"/>
</dbReference>
<feature type="domain" description="Xrn1 N-terminal" evidence="5">
    <location>
        <begin position="1"/>
        <end position="46"/>
    </location>
</feature>
<dbReference type="Proteomes" id="UP000186594">
    <property type="component" value="Unassembled WGS sequence"/>
</dbReference>
<evidence type="ECO:0000256" key="3">
    <source>
        <dbReference type="ARBA" id="ARBA00022839"/>
    </source>
</evidence>
<dbReference type="InterPro" id="IPR004859">
    <property type="entry name" value="Xrn1_N"/>
</dbReference>
<dbReference type="InterPro" id="IPR027073">
    <property type="entry name" value="5_3_exoribonuclease"/>
</dbReference>
<dbReference type="InterPro" id="IPR041412">
    <property type="entry name" value="Xrn1_helical"/>
</dbReference>
<evidence type="ECO:0000256" key="1">
    <source>
        <dbReference type="ARBA" id="ARBA00022722"/>
    </source>
</evidence>
<dbReference type="PANTHER" id="PTHR12341">
    <property type="entry name" value="5'-&gt;3' EXORIBONUCLEASE"/>
    <property type="match status" value="1"/>
</dbReference>
<evidence type="ECO:0000259" key="5">
    <source>
        <dbReference type="Pfam" id="PF03159"/>
    </source>
</evidence>
<dbReference type="PANTHER" id="PTHR12341:SF7">
    <property type="entry name" value="5'-3' EXORIBONUCLEASE 1"/>
    <property type="match status" value="1"/>
</dbReference>
<evidence type="ECO:0000256" key="4">
    <source>
        <dbReference type="ARBA" id="ARBA00038299"/>
    </source>
</evidence>
<dbReference type="Pfam" id="PF03159">
    <property type="entry name" value="XRN_N"/>
    <property type="match status" value="1"/>
</dbReference>
<dbReference type="Gene3D" id="3.40.50.12390">
    <property type="match status" value="1"/>
</dbReference>
<dbReference type="GO" id="GO:0003723">
    <property type="term" value="F:RNA binding"/>
    <property type="evidence" value="ECO:0007669"/>
    <property type="project" value="TreeGrafter"/>
</dbReference>
<dbReference type="Gene3D" id="1.25.40.1050">
    <property type="match status" value="1"/>
</dbReference>
<keyword evidence="1" id="KW-0540">Nuclease</keyword>
<dbReference type="AlphaFoldDB" id="A0A1U7LM37"/>
<dbReference type="OrthoDB" id="372487at2759"/>
<comment type="caution">
    <text evidence="7">The sequence shown here is derived from an EMBL/GenBank/DDBJ whole genome shotgun (WGS) entry which is preliminary data.</text>
</comment>
<dbReference type="GO" id="GO:0005634">
    <property type="term" value="C:nucleus"/>
    <property type="evidence" value="ECO:0007669"/>
    <property type="project" value="TreeGrafter"/>
</dbReference>
<protein>
    <submittedName>
        <fullName evidence="7">5'-3' exoribonuclease 1</fullName>
    </submittedName>
</protein>
<dbReference type="GO" id="GO:0004534">
    <property type="term" value="F:5'-3' RNA exonuclease activity"/>
    <property type="evidence" value="ECO:0007669"/>
    <property type="project" value="UniProtKB-ARBA"/>
</dbReference>
<dbReference type="OMA" id="IPTMAEP"/>
<evidence type="ECO:0000256" key="2">
    <source>
        <dbReference type="ARBA" id="ARBA00022801"/>
    </source>
</evidence>
<dbReference type="STRING" id="1198029.A0A1U7LM37"/>